<gene>
    <name evidence="1" type="ORF">PFDG_05035</name>
</gene>
<sequence>MWEDIKQMLGDTNNCWRYYQMWANINNVGDINNSGRDYTTVDHIDEVKKKQNP</sequence>
<dbReference type="AlphaFoldDB" id="A0A0L7M9I8"/>
<reference evidence="2" key="1">
    <citation type="submission" date="2006-09" db="EMBL/GenBank/DDBJ databases">
        <title>Annotation of Plasmodium falciparum Dd2.</title>
        <authorList>
            <consortium name="The Broad Institute Genome Sequencing Platform"/>
            <person name="Volkman S.K."/>
            <person name="Neafsey D.E."/>
            <person name="Dash A.P."/>
            <person name="Chitnis C.E."/>
            <person name="Hartl D.L."/>
            <person name="Young S.K."/>
            <person name="Zeng Q."/>
            <person name="Koehrsen M."/>
            <person name="Alvarado L."/>
            <person name="Berlin A."/>
            <person name="Borenstein D."/>
            <person name="Chapman S.B."/>
            <person name="Chen Z."/>
            <person name="Engels R."/>
            <person name="Freedman E."/>
            <person name="Gellesch M."/>
            <person name="Goldberg J."/>
            <person name="Griggs A."/>
            <person name="Gujja S."/>
            <person name="Heilman E.R."/>
            <person name="Heiman D.I."/>
            <person name="Howarth C."/>
            <person name="Jen D."/>
            <person name="Larson L."/>
            <person name="Mehta T."/>
            <person name="Neiman D."/>
            <person name="Park D."/>
            <person name="Pearson M."/>
            <person name="Roberts A."/>
            <person name="Saif S."/>
            <person name="Shea T."/>
            <person name="Shenoy N."/>
            <person name="Sisk P."/>
            <person name="Stolte C."/>
            <person name="Sykes S."/>
            <person name="Walk T."/>
            <person name="White J."/>
            <person name="Yandava C."/>
            <person name="Haas B."/>
            <person name="Henn M.R."/>
            <person name="Nusbaum C."/>
            <person name="Birren B."/>
        </authorList>
    </citation>
    <scope>NUCLEOTIDE SEQUENCE [LARGE SCALE GENOMIC DNA]</scope>
</reference>
<evidence type="ECO:0000313" key="2">
    <source>
        <dbReference type="Proteomes" id="UP000054282"/>
    </source>
</evidence>
<protein>
    <submittedName>
        <fullName evidence="1">Uncharacterized protein</fullName>
    </submittedName>
</protein>
<evidence type="ECO:0000313" key="1">
    <source>
        <dbReference type="EMBL" id="KOB89486.1"/>
    </source>
</evidence>
<proteinExistence type="predicted"/>
<dbReference type="Proteomes" id="UP000054282">
    <property type="component" value="Unassembled WGS sequence"/>
</dbReference>
<reference evidence="2" key="2">
    <citation type="submission" date="2006-09" db="EMBL/GenBank/DDBJ databases">
        <title>The genome sequence of Plasmodium falciparum Dd2.</title>
        <authorList>
            <consortium name="The Broad Institute Genome Sequencing Platform"/>
            <person name="Birren B."/>
            <person name="Lander E."/>
            <person name="Galagan J."/>
            <person name="Nusbaum C."/>
            <person name="Devon K."/>
            <person name="Henn M."/>
            <person name="Jaffe D."/>
            <person name="Butler J."/>
            <person name="Alvarez P."/>
            <person name="Gnerre S."/>
            <person name="Grabherr M."/>
            <person name="Kleber M."/>
            <person name="Mauceli E."/>
            <person name="Brockman W."/>
            <person name="MacCallum I.A."/>
            <person name="Rounsley S."/>
            <person name="Young S."/>
            <person name="LaButti K."/>
            <person name="Pushparaj V."/>
            <person name="DeCaprio D."/>
            <person name="Crawford M."/>
            <person name="Koehrsen M."/>
            <person name="Engels R."/>
            <person name="Montgomery P."/>
            <person name="Pearson M."/>
            <person name="Howarth C."/>
            <person name="Larson L."/>
            <person name="Luoma S."/>
            <person name="White J."/>
            <person name="Kodira C."/>
            <person name="Zeng Q."/>
            <person name="O'Leary S."/>
            <person name="Yandava C."/>
            <person name="Alvarado L."/>
            <person name="Wirth D."/>
            <person name="Volkman S."/>
            <person name="Hartl D."/>
        </authorList>
    </citation>
    <scope>NUCLEOTIDE SEQUENCE [LARGE SCALE GENOMIC DNA]</scope>
</reference>
<dbReference type="EMBL" id="GG702532">
    <property type="protein sequence ID" value="KOB89486.1"/>
    <property type="molecule type" value="Genomic_DNA"/>
</dbReference>
<name>A0A0L7M9I8_PLAF4</name>
<accession>A0A0L7M9I8</accession>
<dbReference type="KEGG" id="pfd:PFDG_05035"/>
<organism evidence="1 2">
    <name type="scientific">Plasmodium falciparum (isolate Dd2)</name>
    <dbReference type="NCBI Taxonomy" id="57267"/>
    <lineage>
        <taxon>Eukaryota</taxon>
        <taxon>Sar</taxon>
        <taxon>Alveolata</taxon>
        <taxon>Apicomplexa</taxon>
        <taxon>Aconoidasida</taxon>
        <taxon>Haemosporida</taxon>
        <taxon>Plasmodiidae</taxon>
        <taxon>Plasmodium</taxon>
        <taxon>Plasmodium (Laverania)</taxon>
    </lineage>
</organism>